<evidence type="ECO:0000256" key="2">
    <source>
        <dbReference type="ARBA" id="ARBA00006971"/>
    </source>
</evidence>
<keyword evidence="10" id="KW-0645">Protease</keyword>
<dbReference type="PANTHER" id="PTHR43327">
    <property type="entry name" value="STOMATIN-LIKE PROTEIN 2, MITOCHONDRIAL"/>
    <property type="match status" value="1"/>
</dbReference>
<dbReference type="PANTHER" id="PTHR43327:SF2">
    <property type="entry name" value="MODULATOR OF FTSH PROTEASE HFLK"/>
    <property type="match status" value="1"/>
</dbReference>
<feature type="coiled-coil region" evidence="7">
    <location>
        <begin position="222"/>
        <end position="271"/>
    </location>
</feature>
<keyword evidence="4 6" id="KW-1133">Transmembrane helix</keyword>
<dbReference type="Gene3D" id="3.30.479.30">
    <property type="entry name" value="Band 7 domain"/>
    <property type="match status" value="1"/>
</dbReference>
<evidence type="ECO:0000259" key="9">
    <source>
        <dbReference type="SMART" id="SM00244"/>
    </source>
</evidence>
<evidence type="ECO:0000256" key="5">
    <source>
        <dbReference type="ARBA" id="ARBA00023136"/>
    </source>
</evidence>
<dbReference type="InterPro" id="IPR001972">
    <property type="entry name" value="Stomatin_HflK_fam"/>
</dbReference>
<evidence type="ECO:0000256" key="6">
    <source>
        <dbReference type="RuleBase" id="RU364113"/>
    </source>
</evidence>
<organism evidence="10 11">
    <name type="scientific">Aliikangiella coralliicola</name>
    <dbReference type="NCBI Taxonomy" id="2592383"/>
    <lineage>
        <taxon>Bacteria</taxon>
        <taxon>Pseudomonadati</taxon>
        <taxon>Pseudomonadota</taxon>
        <taxon>Gammaproteobacteria</taxon>
        <taxon>Oceanospirillales</taxon>
        <taxon>Pleioneaceae</taxon>
        <taxon>Aliikangiella</taxon>
    </lineage>
</organism>
<keyword evidence="11" id="KW-1185">Reference proteome</keyword>
<reference evidence="10 11" key="1">
    <citation type="submission" date="2019-07" db="EMBL/GenBank/DDBJ databases">
        <title>Draft genome for Aliikangiella sp. M105.</title>
        <authorList>
            <person name="Wang G."/>
        </authorList>
    </citation>
    <scope>NUCLEOTIDE SEQUENCE [LARGE SCALE GENOMIC DNA]</scope>
    <source>
        <strain evidence="10 11">M105</strain>
    </source>
</reference>
<comment type="subunit">
    <text evidence="6">HflC and HflK may interact to form a multimeric complex.</text>
</comment>
<evidence type="ECO:0000256" key="7">
    <source>
        <dbReference type="SAM" id="Coils"/>
    </source>
</evidence>
<dbReference type="InterPro" id="IPR050710">
    <property type="entry name" value="Band7/mec-2_domain"/>
</dbReference>
<evidence type="ECO:0000313" key="11">
    <source>
        <dbReference type="Proteomes" id="UP000315439"/>
    </source>
</evidence>
<dbReference type="SUPFAM" id="SSF117892">
    <property type="entry name" value="Band 7/SPFH domain"/>
    <property type="match status" value="1"/>
</dbReference>
<evidence type="ECO:0000313" key="10">
    <source>
        <dbReference type="EMBL" id="TQV86960.1"/>
    </source>
</evidence>
<feature type="compositionally biased region" description="Polar residues" evidence="8">
    <location>
        <begin position="1"/>
        <end position="11"/>
    </location>
</feature>
<dbReference type="Pfam" id="PF12221">
    <property type="entry name" value="HflK_N"/>
    <property type="match status" value="1"/>
</dbReference>
<dbReference type="GO" id="GO:0016020">
    <property type="term" value="C:membrane"/>
    <property type="evidence" value="ECO:0007669"/>
    <property type="project" value="UniProtKB-SubCell"/>
</dbReference>
<dbReference type="OrthoDB" id="9779595at2"/>
<accession>A0A545UBW7</accession>
<protein>
    <recommendedName>
        <fullName evidence="6">Protein HflK</fullName>
    </recommendedName>
</protein>
<comment type="subcellular location">
    <subcellularLocation>
        <location evidence="1">Membrane</location>
        <topology evidence="1">Single-pass membrane protein</topology>
    </subcellularLocation>
</comment>
<dbReference type="NCBIfam" id="TIGR01933">
    <property type="entry name" value="hflK"/>
    <property type="match status" value="1"/>
</dbReference>
<proteinExistence type="inferred from homology"/>
<dbReference type="Pfam" id="PF01145">
    <property type="entry name" value="Band_7"/>
    <property type="match status" value="1"/>
</dbReference>
<dbReference type="InterPro" id="IPR020980">
    <property type="entry name" value="Membrane_HflK_N"/>
</dbReference>
<evidence type="ECO:0000256" key="4">
    <source>
        <dbReference type="ARBA" id="ARBA00022989"/>
    </source>
</evidence>
<name>A0A545UBW7_9GAMM</name>
<keyword evidence="3 6" id="KW-0812">Transmembrane</keyword>
<evidence type="ECO:0000256" key="1">
    <source>
        <dbReference type="ARBA" id="ARBA00004167"/>
    </source>
</evidence>
<dbReference type="SMART" id="SM00244">
    <property type="entry name" value="PHB"/>
    <property type="match status" value="1"/>
</dbReference>
<dbReference type="EMBL" id="VIKS01000009">
    <property type="protein sequence ID" value="TQV86960.1"/>
    <property type="molecule type" value="Genomic_DNA"/>
</dbReference>
<comment type="function">
    <text evidence="6">HflC and HflK could encode or regulate a protease.</text>
</comment>
<dbReference type="InterPro" id="IPR036013">
    <property type="entry name" value="Band_7/SPFH_dom_sf"/>
</dbReference>
<keyword evidence="7" id="KW-0175">Coiled coil</keyword>
<feature type="transmembrane region" description="Helical" evidence="6">
    <location>
        <begin position="55"/>
        <end position="75"/>
    </location>
</feature>
<dbReference type="AlphaFoldDB" id="A0A545UBW7"/>
<dbReference type="PRINTS" id="PR00721">
    <property type="entry name" value="STOMATIN"/>
</dbReference>
<feature type="domain" description="Band 7" evidence="9">
    <location>
        <begin position="70"/>
        <end position="230"/>
    </location>
</feature>
<feature type="region of interest" description="Disordered" evidence="8">
    <location>
        <begin position="1"/>
        <end position="25"/>
    </location>
</feature>
<dbReference type="GO" id="GO:0008233">
    <property type="term" value="F:peptidase activity"/>
    <property type="evidence" value="ECO:0007669"/>
    <property type="project" value="UniProtKB-KW"/>
</dbReference>
<keyword evidence="5 6" id="KW-0472">Membrane</keyword>
<dbReference type="GO" id="GO:0006508">
    <property type="term" value="P:proteolysis"/>
    <property type="evidence" value="ECO:0007669"/>
    <property type="project" value="UniProtKB-KW"/>
</dbReference>
<dbReference type="InterPro" id="IPR001107">
    <property type="entry name" value="Band_7"/>
</dbReference>
<sequence>MPWNEPGNNGNKDPWGNRKKQDGPPEIDEILKKVTGIFGGGKRGGTGTSGSSRNFFVVGALVLATLWGVAGIYTVNEAESGVILRFGKYHTTVGPGLGWRLWGIDKIYKVNTNELLQARVDGRMLTKDINIVDVEIGLQYRIIDPEDYLFNLSDPKQALVQASESALRQVLGDNSVDAVLTSEKERIRNNLQQELVTILDNYKSGIQIETVTLERALPPRQVNDAFEEVNRAEQDAKREVQDAQAYSNRALPLAEAEAEKMRQQADAYKIEALARARGEIARFEQLLPQYVAAPEVTRQRLYLETLEKVMSRSTKVMIDVEGGNNMMYIPLDKIMNKRTSGEEQK</sequence>
<dbReference type="InterPro" id="IPR010201">
    <property type="entry name" value="HflK"/>
</dbReference>
<evidence type="ECO:0000256" key="8">
    <source>
        <dbReference type="SAM" id="MobiDB-lite"/>
    </source>
</evidence>
<evidence type="ECO:0000256" key="3">
    <source>
        <dbReference type="ARBA" id="ARBA00022692"/>
    </source>
</evidence>
<dbReference type="CDD" id="cd03404">
    <property type="entry name" value="SPFH_HflK"/>
    <property type="match status" value="1"/>
</dbReference>
<dbReference type="RefSeq" id="WP_142894478.1">
    <property type="nucleotide sequence ID" value="NZ_ML660165.1"/>
</dbReference>
<dbReference type="Proteomes" id="UP000315439">
    <property type="component" value="Unassembled WGS sequence"/>
</dbReference>
<comment type="similarity">
    <text evidence="2 6">Belongs to the band 7/mec-2 family. HflK subfamily.</text>
</comment>
<comment type="caution">
    <text evidence="10">The sequence shown here is derived from an EMBL/GenBank/DDBJ whole genome shotgun (WGS) entry which is preliminary data.</text>
</comment>
<gene>
    <name evidence="10" type="primary">hflK</name>
    <name evidence="10" type="ORF">FLL46_14205</name>
</gene>
<keyword evidence="10" id="KW-0378">Hydrolase</keyword>